<accession>A0A1C2IVK5</accession>
<name>A0A1C2IVK5_ACITH</name>
<sequence>MTVITDDEYKKLLADHQDYLARSEKRAARIRKPVVEVSYEDMWNYKFQAKRYVNDRVVEIIASNSLTNLKNGVKDRGWNIGWLTTTRGCFSFGQDVVDEYPYCPKYRYLKSRRRTG</sequence>
<evidence type="ECO:0000313" key="2">
    <source>
        <dbReference type="Proteomes" id="UP000095008"/>
    </source>
</evidence>
<dbReference type="GeneID" id="60695988"/>
<proteinExistence type="predicted"/>
<reference evidence="1" key="1">
    <citation type="journal article" date="2016" name="Int. J. Mol. Sci.">
        <title>Comparative genomics of the extreme acidophile Acidithiobacillus thiooxidans reveals intraspecific divergence and niche adaptation.</title>
        <authorList>
            <person name="Zhang X."/>
            <person name="Feng X."/>
            <person name="Tao J."/>
            <person name="Ma L."/>
            <person name="Xiao Y."/>
            <person name="Liang Y."/>
            <person name="Liu X."/>
            <person name="Yin H."/>
        </authorList>
    </citation>
    <scope>NUCLEOTIDE SEQUENCE [LARGE SCALE GENOMIC DNA]</scope>
    <source>
        <strain evidence="1">DXS-W</strain>
    </source>
</reference>
<dbReference type="Proteomes" id="UP000095008">
    <property type="component" value="Unassembled WGS sequence"/>
</dbReference>
<gene>
    <name evidence="1" type="ORF">A6M23_10435</name>
</gene>
<keyword evidence="2" id="KW-1185">Reference proteome</keyword>
<dbReference type="AlphaFoldDB" id="A0A1C2IVK5"/>
<dbReference type="RefSeq" id="WP_065974891.1">
    <property type="nucleotide sequence ID" value="NZ_LWRY01000118.1"/>
</dbReference>
<organism evidence="1 2">
    <name type="scientific">Acidithiobacillus thiooxidans</name>
    <name type="common">Thiobacillus thiooxidans</name>
    <dbReference type="NCBI Taxonomy" id="930"/>
    <lineage>
        <taxon>Bacteria</taxon>
        <taxon>Pseudomonadati</taxon>
        <taxon>Pseudomonadota</taxon>
        <taxon>Acidithiobacillia</taxon>
        <taxon>Acidithiobacillales</taxon>
        <taxon>Acidithiobacillaceae</taxon>
        <taxon>Acidithiobacillus</taxon>
    </lineage>
</organism>
<dbReference type="EMBL" id="LWRY01000118">
    <property type="protein sequence ID" value="OCX72064.1"/>
    <property type="molecule type" value="Genomic_DNA"/>
</dbReference>
<evidence type="ECO:0000313" key="1">
    <source>
        <dbReference type="EMBL" id="OCX72064.1"/>
    </source>
</evidence>
<comment type="caution">
    <text evidence="1">The sequence shown here is derived from an EMBL/GenBank/DDBJ whole genome shotgun (WGS) entry which is preliminary data.</text>
</comment>
<protein>
    <submittedName>
        <fullName evidence="1">Uncharacterized protein</fullName>
    </submittedName>
</protein>